<evidence type="ECO:0000256" key="6">
    <source>
        <dbReference type="ARBA" id="ARBA00022692"/>
    </source>
</evidence>
<dbReference type="InterPro" id="IPR035908">
    <property type="entry name" value="F0_ATP_A_sf"/>
</dbReference>
<evidence type="ECO:0000256" key="7">
    <source>
        <dbReference type="ARBA" id="ARBA00022781"/>
    </source>
</evidence>
<accession>A0A8A6W464</accession>
<protein>
    <recommendedName>
        <fullName evidence="3 12">ATP synthase subunit a</fullName>
    </recommendedName>
</protein>
<dbReference type="SUPFAM" id="SSF81336">
    <property type="entry name" value="F1F0 ATP synthase subunit A"/>
    <property type="match status" value="1"/>
</dbReference>
<feature type="transmembrane region" description="Helical" evidence="13">
    <location>
        <begin position="231"/>
        <end position="249"/>
    </location>
</feature>
<dbReference type="GO" id="GO:0045259">
    <property type="term" value="C:proton-transporting ATP synthase complex"/>
    <property type="evidence" value="ECO:0007669"/>
    <property type="project" value="UniProtKB-KW"/>
</dbReference>
<feature type="transmembrane region" description="Helical" evidence="13">
    <location>
        <begin position="90"/>
        <end position="116"/>
    </location>
</feature>
<evidence type="ECO:0000256" key="2">
    <source>
        <dbReference type="ARBA" id="ARBA00006810"/>
    </source>
</evidence>
<dbReference type="PANTHER" id="PTHR11410">
    <property type="entry name" value="ATP SYNTHASE SUBUNIT A"/>
    <property type="match status" value="1"/>
</dbReference>
<evidence type="ECO:0000256" key="9">
    <source>
        <dbReference type="ARBA" id="ARBA00023065"/>
    </source>
</evidence>
<keyword evidence="5" id="KW-0138">CF(0)</keyword>
<evidence type="ECO:0000256" key="3">
    <source>
        <dbReference type="ARBA" id="ARBA00021312"/>
    </source>
</evidence>
<keyword evidence="10 13" id="KW-0472">Membrane</keyword>
<comment type="similarity">
    <text evidence="2">Belongs to the ATPase A chain family.</text>
</comment>
<keyword evidence="11" id="KW-0066">ATP synthesis</keyword>
<keyword evidence="9" id="KW-0406">Ion transport</keyword>
<dbReference type="GO" id="GO:0046933">
    <property type="term" value="F:proton-transporting ATP synthase activity, rotational mechanism"/>
    <property type="evidence" value="ECO:0007669"/>
    <property type="project" value="TreeGrafter"/>
</dbReference>
<feature type="transmembrane region" description="Helical" evidence="13">
    <location>
        <begin position="148"/>
        <end position="174"/>
    </location>
</feature>
<dbReference type="AlphaFoldDB" id="A0A8A6W464"/>
<dbReference type="FunFam" id="1.20.120.220:FF:000003">
    <property type="entry name" value="ATP synthase subunit a"/>
    <property type="match status" value="1"/>
</dbReference>
<name>A0A8A6W464_9ASCO</name>
<keyword evidence="14" id="KW-0496">Mitochondrion</keyword>
<sequence>MLHSIYILSPLDQFEIYSLISLNIPYLGYTQISITNIAIYFLIIVLIIYVFNILINNNNKIISNRWNLCNESFYFTVLNIVENQIGTKGFYYFPAIYSLFLFILVSNFIGMIPYSFAVTSHLVFTVALSTTILLGVTIIGLKIHGLNFFSFFVPSGVPIALIPFLTTIEFILYLSRGFSLGIRLGANVLAGHMLMKIIAGFIYKIMISGVIFFIMGLIPLLLLIAISALEFAIAFIQAYVFIVLTSNYIKDSIYLH</sequence>
<feature type="transmembrane region" description="Helical" evidence="13">
    <location>
        <begin position="122"/>
        <end position="141"/>
    </location>
</feature>
<dbReference type="InterPro" id="IPR023011">
    <property type="entry name" value="ATP_synth_F0_asu_AS"/>
</dbReference>
<dbReference type="CDD" id="cd00310">
    <property type="entry name" value="ATP-synt_Fo_a_6"/>
    <property type="match status" value="1"/>
</dbReference>
<dbReference type="NCBIfam" id="NF004482">
    <property type="entry name" value="PRK05815.2-4"/>
    <property type="match status" value="1"/>
</dbReference>
<evidence type="ECO:0000256" key="8">
    <source>
        <dbReference type="ARBA" id="ARBA00022989"/>
    </source>
</evidence>
<proteinExistence type="inferred from homology"/>
<dbReference type="PROSITE" id="PS00449">
    <property type="entry name" value="ATPASE_A"/>
    <property type="match status" value="1"/>
</dbReference>
<feature type="transmembrane region" description="Helical" evidence="13">
    <location>
        <begin position="37"/>
        <end position="55"/>
    </location>
</feature>
<evidence type="ECO:0000313" key="14">
    <source>
        <dbReference type="EMBL" id="QTK22362.1"/>
    </source>
</evidence>
<comment type="subcellular location">
    <subcellularLocation>
        <location evidence="1 12">Mitochondrion inner membrane</location>
        <topology evidence="1 12">Multi-pass membrane protein</topology>
    </subcellularLocation>
</comment>
<organism evidence="14">
    <name type="scientific">Pneumocystis canis</name>
    <dbReference type="NCBI Taxonomy" id="2698477"/>
    <lineage>
        <taxon>Eukaryota</taxon>
        <taxon>Fungi</taxon>
        <taxon>Dikarya</taxon>
        <taxon>Ascomycota</taxon>
        <taxon>Taphrinomycotina</taxon>
        <taxon>Pneumocystomycetes</taxon>
        <taxon>Pneumocystaceae</taxon>
        <taxon>Pneumocystis</taxon>
    </lineage>
</organism>
<evidence type="ECO:0000256" key="11">
    <source>
        <dbReference type="ARBA" id="ARBA00023310"/>
    </source>
</evidence>
<dbReference type="Gene3D" id="1.20.120.220">
    <property type="entry name" value="ATP synthase, F0 complex, subunit A"/>
    <property type="match status" value="1"/>
</dbReference>
<evidence type="ECO:0000256" key="4">
    <source>
        <dbReference type="ARBA" id="ARBA00022448"/>
    </source>
</evidence>
<geneLocation type="mitochondrion" evidence="14"/>
<keyword evidence="8 13" id="KW-1133">Transmembrane helix</keyword>
<evidence type="ECO:0000256" key="1">
    <source>
        <dbReference type="ARBA" id="ARBA00004448"/>
    </source>
</evidence>
<keyword evidence="6 13" id="KW-0812">Transmembrane</keyword>
<dbReference type="EMBL" id="MT726216">
    <property type="protein sequence ID" value="QTK22362.1"/>
    <property type="molecule type" value="Genomic_DNA"/>
</dbReference>
<keyword evidence="4" id="KW-0813">Transport</keyword>
<dbReference type="HAMAP" id="MF_01393">
    <property type="entry name" value="ATP_synth_a_bact"/>
    <property type="match status" value="1"/>
</dbReference>
<dbReference type="PRINTS" id="PR00123">
    <property type="entry name" value="ATPASEA"/>
</dbReference>
<dbReference type="InterPro" id="IPR000568">
    <property type="entry name" value="ATP_synth_F0_asu"/>
</dbReference>
<dbReference type="NCBIfam" id="TIGR01131">
    <property type="entry name" value="ATP_synt_6_or_A"/>
    <property type="match status" value="1"/>
</dbReference>
<keyword evidence="7" id="KW-0375">Hydrogen ion transport</keyword>
<dbReference type="InterPro" id="IPR045083">
    <property type="entry name" value="ATP_synth_F0_asu_bact/mt"/>
</dbReference>
<dbReference type="GO" id="GO:0005743">
    <property type="term" value="C:mitochondrial inner membrane"/>
    <property type="evidence" value="ECO:0007669"/>
    <property type="project" value="UniProtKB-SubCell"/>
</dbReference>
<evidence type="ECO:0000256" key="13">
    <source>
        <dbReference type="SAM" id="Phobius"/>
    </source>
</evidence>
<dbReference type="Pfam" id="PF00119">
    <property type="entry name" value="ATP-synt_A"/>
    <property type="match status" value="1"/>
</dbReference>
<reference evidence="14" key="1">
    <citation type="journal article" date="2021" name="Commun. Biol.">
        <title>Genomic insights into the host specific adaptation of the Pneumocystis genus.</title>
        <authorList>
            <person name="Cisse O.H."/>
            <person name="Ma L."/>
            <person name="Dekker J.P."/>
            <person name="Khil P.P."/>
            <person name="Youn J.-H."/>
            <person name="Brenchley J.M."/>
            <person name="Blair R."/>
            <person name="Pahar B."/>
            <person name="Chabe M."/>
            <person name="Van Rompay K.K.A."/>
            <person name="Keesler R."/>
            <person name="Sukura A."/>
            <person name="Hirsch V."/>
            <person name="Kutty G."/>
            <person name="Liu Y."/>
            <person name="Peng L."/>
            <person name="Chen J."/>
            <person name="Song J."/>
            <person name="Weissenbacher-Lang C."/>
            <person name="Xu J."/>
            <person name="Upham N.S."/>
            <person name="Stajich J.E."/>
            <person name="Cuomo C.A."/>
            <person name="Cushion M.T."/>
            <person name="Kovacs J.A."/>
        </authorList>
    </citation>
    <scope>NUCLEOTIDE SEQUENCE</scope>
    <source>
        <strain evidence="14">CK2</strain>
    </source>
</reference>
<evidence type="ECO:0000256" key="10">
    <source>
        <dbReference type="ARBA" id="ARBA00023136"/>
    </source>
</evidence>
<evidence type="ECO:0000256" key="12">
    <source>
        <dbReference type="RuleBase" id="RU004450"/>
    </source>
</evidence>
<evidence type="ECO:0000256" key="5">
    <source>
        <dbReference type="ARBA" id="ARBA00022547"/>
    </source>
</evidence>
<gene>
    <name evidence="14" type="primary">atp6</name>
</gene>
<dbReference type="PANTHER" id="PTHR11410:SF0">
    <property type="entry name" value="ATP SYNTHASE SUBUNIT A"/>
    <property type="match status" value="1"/>
</dbReference>